<dbReference type="GeneID" id="27418174"/>
<organism evidence="1 2">
    <name type="scientific">Kalmanozyma brasiliensis (strain GHG001)</name>
    <name type="common">Yeast</name>
    <name type="synonym">Pseudozyma brasiliensis</name>
    <dbReference type="NCBI Taxonomy" id="1365824"/>
    <lineage>
        <taxon>Eukaryota</taxon>
        <taxon>Fungi</taxon>
        <taxon>Dikarya</taxon>
        <taxon>Basidiomycota</taxon>
        <taxon>Ustilaginomycotina</taxon>
        <taxon>Ustilaginomycetes</taxon>
        <taxon>Ustilaginales</taxon>
        <taxon>Ustilaginaceae</taxon>
        <taxon>Kalmanozyma</taxon>
    </lineage>
</organism>
<dbReference type="Proteomes" id="UP000019377">
    <property type="component" value="Unassembled WGS sequence"/>
</dbReference>
<accession>V5EYY0</accession>
<sequence>MSALVVTANKHMTQSLISESLADRMFKARDGWKEGWKKKDDRWILIDLSWPFDAASQTLRDDGSLVCFESKRVRFLIVPHREMKKGIILAKDVLEDQRLRVTKGSHQTYLGADGKREEGVLLHGFQVNILNAAASDRPFERLCRLAEFAATRKPKKNENLLFRQQIQDEVRRNHLQIR</sequence>
<dbReference type="AlphaFoldDB" id="V5EYY0"/>
<dbReference type="EMBL" id="KI545861">
    <property type="protein sequence ID" value="EST08019.1"/>
    <property type="molecule type" value="Genomic_DNA"/>
</dbReference>
<evidence type="ECO:0000313" key="2">
    <source>
        <dbReference type="Proteomes" id="UP000019377"/>
    </source>
</evidence>
<keyword evidence="2" id="KW-1185">Reference proteome</keyword>
<dbReference type="HOGENOM" id="CLU_1511211_0_0_1"/>
<reference evidence="2" key="1">
    <citation type="journal article" date="2013" name="Genome Announc.">
        <title>Draft genome sequence of Pseudozyma brasiliensis sp. nov. strain GHG001, a high producer of endo-1,4-xylanase isolated from an insect pest of sugarcane.</title>
        <authorList>
            <person name="Oliveira J.V.D.C."/>
            <person name="dos Santos R.A.C."/>
            <person name="Borges T.A."/>
            <person name="Riano-Pachon D.M."/>
            <person name="Goldman G.H."/>
        </authorList>
    </citation>
    <scope>NUCLEOTIDE SEQUENCE [LARGE SCALE GENOMIC DNA]</scope>
    <source>
        <strain evidence="2">GHG001</strain>
    </source>
</reference>
<name>V5EYY0_KALBG</name>
<evidence type="ECO:0000313" key="1">
    <source>
        <dbReference type="EMBL" id="EST08019.1"/>
    </source>
</evidence>
<dbReference type="eggNOG" id="ENOG502RE4G">
    <property type="taxonomic scope" value="Eukaryota"/>
</dbReference>
<dbReference type="OrthoDB" id="2556815at2759"/>
<proteinExistence type="predicted"/>
<protein>
    <submittedName>
        <fullName evidence="1">Uncharacterized protein</fullName>
    </submittedName>
</protein>
<gene>
    <name evidence="1" type="ORF">PSEUBRA_SCAF19g03241</name>
</gene>